<evidence type="ECO:0000313" key="2">
    <source>
        <dbReference type="EMBL" id="KAB1071097.1"/>
    </source>
</evidence>
<dbReference type="AlphaFoldDB" id="A0A6N6MLF4"/>
<sequence>MAYYSMAAFGYIREFLLINNNIIMSDDNARELAFIISPFVIAPILVFLAYKLVFNYPKSKITLLIVLFSILLLVLQSCYFFFIAKPIDDANLFLNLYTIWQVIMALALQLIFKSNKS</sequence>
<keyword evidence="1" id="KW-0472">Membrane</keyword>
<reference evidence="2 3" key="1">
    <citation type="submission" date="2019-09" db="EMBL/GenBank/DDBJ databases">
        <authorList>
            <person name="Cao W.R."/>
        </authorList>
    </citation>
    <scope>NUCLEOTIDE SEQUENCE [LARGE SCALE GENOMIC DNA]</scope>
    <source>
        <strain evidence="2 3">B1N29</strain>
    </source>
</reference>
<proteinExistence type="predicted"/>
<keyword evidence="1" id="KW-1133">Transmembrane helix</keyword>
<evidence type="ECO:0000313" key="3">
    <source>
        <dbReference type="Proteomes" id="UP000441333"/>
    </source>
</evidence>
<evidence type="ECO:0000256" key="1">
    <source>
        <dbReference type="SAM" id="Phobius"/>
    </source>
</evidence>
<dbReference type="EMBL" id="WAAT01000006">
    <property type="protein sequence ID" value="KAB1071097.1"/>
    <property type="molecule type" value="Genomic_DNA"/>
</dbReference>
<keyword evidence="3" id="KW-1185">Reference proteome</keyword>
<dbReference type="RefSeq" id="WP_150936179.1">
    <property type="nucleotide sequence ID" value="NZ_WAAT01000006.1"/>
</dbReference>
<name>A0A6N6MLF4_9FLAO</name>
<organism evidence="2 3">
    <name type="scientific">Pseudotamlana haliotis</name>
    <dbReference type="NCBI Taxonomy" id="2614804"/>
    <lineage>
        <taxon>Bacteria</taxon>
        <taxon>Pseudomonadati</taxon>
        <taxon>Bacteroidota</taxon>
        <taxon>Flavobacteriia</taxon>
        <taxon>Flavobacteriales</taxon>
        <taxon>Flavobacteriaceae</taxon>
        <taxon>Pseudotamlana</taxon>
    </lineage>
</organism>
<feature type="transmembrane region" description="Helical" evidence="1">
    <location>
        <begin position="32"/>
        <end position="54"/>
    </location>
</feature>
<feature type="transmembrane region" description="Helical" evidence="1">
    <location>
        <begin position="94"/>
        <end position="112"/>
    </location>
</feature>
<keyword evidence="1" id="KW-0812">Transmembrane</keyword>
<gene>
    <name evidence="2" type="ORF">F6U93_01530</name>
</gene>
<comment type="caution">
    <text evidence="2">The sequence shown here is derived from an EMBL/GenBank/DDBJ whole genome shotgun (WGS) entry which is preliminary data.</text>
</comment>
<dbReference type="Proteomes" id="UP000441333">
    <property type="component" value="Unassembled WGS sequence"/>
</dbReference>
<accession>A0A6N6MLF4</accession>
<feature type="transmembrane region" description="Helical" evidence="1">
    <location>
        <begin position="61"/>
        <end position="82"/>
    </location>
</feature>
<protein>
    <submittedName>
        <fullName evidence="2">Uncharacterized protein</fullName>
    </submittedName>
</protein>